<dbReference type="InterPro" id="IPR024185">
    <property type="entry name" value="FTHF_cligase-like_sf"/>
</dbReference>
<dbReference type="PANTHER" id="PTHR23407">
    <property type="entry name" value="ATPASE INHIBITOR/5-FORMYLTETRAHYDROFOLATE CYCLO-LIGASE"/>
    <property type="match status" value="1"/>
</dbReference>
<feature type="binding site" evidence="4">
    <location>
        <begin position="148"/>
        <end position="156"/>
    </location>
    <ligand>
        <name>ATP</name>
        <dbReference type="ChEBI" id="CHEBI:30616"/>
    </ligand>
</feature>
<keyword evidence="3 4" id="KW-0067">ATP-binding</keyword>
<evidence type="ECO:0000256" key="1">
    <source>
        <dbReference type="ARBA" id="ARBA00010638"/>
    </source>
</evidence>
<keyword evidence="5" id="KW-0436">Ligase</keyword>
<dbReference type="Gene3D" id="3.40.50.10420">
    <property type="entry name" value="NagB/RpiA/CoA transferase-like"/>
    <property type="match status" value="1"/>
</dbReference>
<name>A0A3S4YM44_9ACTN</name>
<feature type="binding site" evidence="4">
    <location>
        <position position="61"/>
    </location>
    <ligand>
        <name>substrate</name>
    </ligand>
</feature>
<dbReference type="PIRSF" id="PIRSF006806">
    <property type="entry name" value="FTHF_cligase"/>
    <property type="match status" value="1"/>
</dbReference>
<protein>
    <submittedName>
        <fullName evidence="5">5-formyltetrahydrofolate cyclo-ligase family protein</fullName>
    </submittedName>
</protein>
<dbReference type="GO" id="GO:0005524">
    <property type="term" value="F:ATP binding"/>
    <property type="evidence" value="ECO:0007669"/>
    <property type="project" value="UniProtKB-KW"/>
</dbReference>
<gene>
    <name evidence="5" type="ORF">NCTC13652_00023</name>
</gene>
<dbReference type="AlphaFoldDB" id="A0A3S4YM44"/>
<comment type="similarity">
    <text evidence="1">Belongs to the 5-formyltetrahydrofolate cyclo-ligase family.</text>
</comment>
<dbReference type="SUPFAM" id="SSF100950">
    <property type="entry name" value="NagB/RpiA/CoA transferase-like"/>
    <property type="match status" value="1"/>
</dbReference>
<reference evidence="5 6" key="1">
    <citation type="submission" date="2018-12" db="EMBL/GenBank/DDBJ databases">
        <authorList>
            <consortium name="Pathogen Informatics"/>
        </authorList>
    </citation>
    <scope>NUCLEOTIDE SEQUENCE [LARGE SCALE GENOMIC DNA]</scope>
    <source>
        <strain evidence="5 6">NCTC13652</strain>
    </source>
</reference>
<dbReference type="Pfam" id="PF01812">
    <property type="entry name" value="5-FTHF_cyc-lig"/>
    <property type="match status" value="1"/>
</dbReference>
<dbReference type="STRING" id="1122997.GCA_000425285_02017"/>
<accession>A0A3S4YM44</accession>
<evidence type="ECO:0000256" key="3">
    <source>
        <dbReference type="ARBA" id="ARBA00022840"/>
    </source>
</evidence>
<dbReference type="PANTHER" id="PTHR23407:SF1">
    <property type="entry name" value="5-FORMYLTETRAHYDROFOLATE CYCLO-LIGASE"/>
    <property type="match status" value="1"/>
</dbReference>
<dbReference type="Proteomes" id="UP000277858">
    <property type="component" value="Chromosome"/>
</dbReference>
<feature type="binding site" evidence="4">
    <location>
        <begin position="15"/>
        <end position="19"/>
    </location>
    <ligand>
        <name>ATP</name>
        <dbReference type="ChEBI" id="CHEBI:30616"/>
    </ligand>
</feature>
<keyword evidence="2 4" id="KW-0547">Nucleotide-binding</keyword>
<dbReference type="GO" id="GO:0030272">
    <property type="term" value="F:5-formyltetrahydrofolate cyclo-ligase activity"/>
    <property type="evidence" value="ECO:0007669"/>
    <property type="project" value="TreeGrafter"/>
</dbReference>
<proteinExistence type="inferred from homology"/>
<evidence type="ECO:0000313" key="6">
    <source>
        <dbReference type="Proteomes" id="UP000277858"/>
    </source>
</evidence>
<dbReference type="EMBL" id="LR134473">
    <property type="protein sequence ID" value="VEI01873.1"/>
    <property type="molecule type" value="Genomic_DNA"/>
</dbReference>
<sequence length="227" mass="24204">MLPILMPDGRPGSSKATWRDLGRARRAALSDREQDRRDRGWERTGFREVRRTGAGTVALYLSRPGEPATVGLAARLAGAGLTVLAPVLTDGAGHGIHDPAWARFDADRLRDGLWGIPEPDGPVLGPDALIRADLVICSAIWVDRNGHRVGTGGGWYDRALAGSGYRSGGGHRLDSGRHPVAPVWAMVDESEVVPALPHDRWDIRVDAALTPSGLLPLAVSEAATPAE</sequence>
<evidence type="ECO:0000313" key="5">
    <source>
        <dbReference type="EMBL" id="VEI01873.1"/>
    </source>
</evidence>
<dbReference type="InterPro" id="IPR037171">
    <property type="entry name" value="NagB/RpiA_transferase-like"/>
</dbReference>
<evidence type="ECO:0000256" key="4">
    <source>
        <dbReference type="PIRSR" id="PIRSR006806-1"/>
    </source>
</evidence>
<feature type="binding site" evidence="4">
    <location>
        <position position="66"/>
    </location>
    <ligand>
        <name>substrate</name>
    </ligand>
</feature>
<organism evidence="5 6">
    <name type="scientific">Acidipropionibacterium jensenii</name>
    <dbReference type="NCBI Taxonomy" id="1749"/>
    <lineage>
        <taxon>Bacteria</taxon>
        <taxon>Bacillati</taxon>
        <taxon>Actinomycetota</taxon>
        <taxon>Actinomycetes</taxon>
        <taxon>Propionibacteriales</taxon>
        <taxon>Propionibacteriaceae</taxon>
        <taxon>Acidipropionibacterium</taxon>
    </lineage>
</organism>
<dbReference type="GO" id="GO:0009396">
    <property type="term" value="P:folic acid-containing compound biosynthetic process"/>
    <property type="evidence" value="ECO:0007669"/>
    <property type="project" value="TreeGrafter"/>
</dbReference>
<dbReference type="GO" id="GO:0035999">
    <property type="term" value="P:tetrahydrofolate interconversion"/>
    <property type="evidence" value="ECO:0007669"/>
    <property type="project" value="TreeGrafter"/>
</dbReference>
<evidence type="ECO:0000256" key="2">
    <source>
        <dbReference type="ARBA" id="ARBA00022741"/>
    </source>
</evidence>
<keyword evidence="6" id="KW-1185">Reference proteome</keyword>
<dbReference type="InterPro" id="IPR002698">
    <property type="entry name" value="FTHF_cligase"/>
</dbReference>